<dbReference type="PANTHER" id="PTHR21137:SF35">
    <property type="entry name" value="ODORANT RECEPTOR 19A-RELATED"/>
    <property type="match status" value="1"/>
</dbReference>
<protein>
    <recommendedName>
        <fullName evidence="10">Odorant receptor</fullName>
    </recommendedName>
</protein>
<dbReference type="GO" id="GO:0007165">
    <property type="term" value="P:signal transduction"/>
    <property type="evidence" value="ECO:0007669"/>
    <property type="project" value="UniProtKB-KW"/>
</dbReference>
<accession>A0A8F4MZ61</accession>
<dbReference type="Pfam" id="PF02949">
    <property type="entry name" value="7tm_6"/>
    <property type="match status" value="1"/>
</dbReference>
<organism evidence="11">
    <name type="scientific">Eucryptorrhynchus scrobiculatus</name>
    <name type="common">Snout weevil</name>
    <name type="synonym">Eucryptorrhynchus chinensis</name>
    <dbReference type="NCBI Taxonomy" id="1552824"/>
    <lineage>
        <taxon>Eukaryota</taxon>
        <taxon>Metazoa</taxon>
        <taxon>Ecdysozoa</taxon>
        <taxon>Arthropoda</taxon>
        <taxon>Hexapoda</taxon>
        <taxon>Insecta</taxon>
        <taxon>Pterygota</taxon>
        <taxon>Neoptera</taxon>
        <taxon>Endopterygota</taxon>
        <taxon>Coleoptera</taxon>
        <taxon>Polyphaga</taxon>
        <taxon>Cucujiformia</taxon>
        <taxon>Curculionidae</taxon>
        <taxon>Cryptorhynchinae</taxon>
        <taxon>Eucryptorrhynchus</taxon>
    </lineage>
</organism>
<feature type="transmembrane region" description="Helical" evidence="10">
    <location>
        <begin position="187"/>
        <end position="207"/>
    </location>
</feature>
<evidence type="ECO:0000256" key="6">
    <source>
        <dbReference type="ARBA" id="ARBA00022989"/>
    </source>
</evidence>
<evidence type="ECO:0000256" key="8">
    <source>
        <dbReference type="ARBA" id="ARBA00023170"/>
    </source>
</evidence>
<feature type="transmembrane region" description="Helical" evidence="10">
    <location>
        <begin position="12"/>
        <end position="29"/>
    </location>
</feature>
<dbReference type="AlphaFoldDB" id="A0A8F4MZ61"/>
<reference evidence="11" key="1">
    <citation type="submission" date="2020-12" db="EMBL/GenBank/DDBJ databases">
        <authorList>
            <person name="Wen X."/>
        </authorList>
    </citation>
    <scope>NUCLEOTIDE SEQUENCE</scope>
</reference>
<dbReference type="GO" id="GO:0005549">
    <property type="term" value="F:odorant binding"/>
    <property type="evidence" value="ECO:0007669"/>
    <property type="project" value="InterPro"/>
</dbReference>
<proteinExistence type="evidence at transcript level"/>
<evidence type="ECO:0000256" key="9">
    <source>
        <dbReference type="ARBA" id="ARBA00023224"/>
    </source>
</evidence>
<feature type="transmembrane region" description="Helical" evidence="10">
    <location>
        <begin position="139"/>
        <end position="158"/>
    </location>
</feature>
<keyword evidence="9 10" id="KW-0807">Transducer</keyword>
<keyword evidence="3 10" id="KW-0716">Sensory transduction</keyword>
<dbReference type="InterPro" id="IPR004117">
    <property type="entry name" value="7tm6_olfct_rcpt"/>
</dbReference>
<evidence type="ECO:0000256" key="10">
    <source>
        <dbReference type="RuleBase" id="RU351113"/>
    </source>
</evidence>
<keyword evidence="2" id="KW-1003">Cell membrane</keyword>
<dbReference type="GO" id="GO:0004984">
    <property type="term" value="F:olfactory receptor activity"/>
    <property type="evidence" value="ECO:0007669"/>
    <property type="project" value="InterPro"/>
</dbReference>
<evidence type="ECO:0000256" key="7">
    <source>
        <dbReference type="ARBA" id="ARBA00023136"/>
    </source>
</evidence>
<evidence type="ECO:0000256" key="2">
    <source>
        <dbReference type="ARBA" id="ARBA00022475"/>
    </source>
</evidence>
<keyword evidence="6 10" id="KW-1133">Transmembrane helix</keyword>
<keyword evidence="8 10" id="KW-0675">Receptor</keyword>
<feature type="transmembrane region" description="Helical" evidence="10">
    <location>
        <begin position="41"/>
        <end position="63"/>
    </location>
</feature>
<dbReference type="EMBL" id="MW419350">
    <property type="protein sequence ID" value="QXE93215.1"/>
    <property type="molecule type" value="mRNA"/>
</dbReference>
<name>A0A8F4MZ61_EUCSC</name>
<comment type="caution">
    <text evidence="10">Lacks conserved residue(s) required for the propagation of feature annotation.</text>
</comment>
<evidence type="ECO:0000256" key="1">
    <source>
        <dbReference type="ARBA" id="ARBA00004651"/>
    </source>
</evidence>
<sequence length="402" mass="46577">MRNISSLKNDFLGICIPFAYYFCILPDIVEFKKIFYKAAYKFYTVIIYLMAIACQAGQFVKLYQLFHEENKLWDEIIRNYTTTSVHCFALMKCVFLRGKVSGEIFKKVLKYEEDVYESDNQDLKSVYQSALASVTKTRFYLAGIIGVVGFYIIALALGEPYYIQKGNETVTVRRLLLSAWTPWEDSILLSFLATSLMGAYLSMFFIVSDMICYSLIFFGICQTEVLHLYISHFSRYSTETQETDGHAKWISRRLHQRKCIIIHQEIISYVKDLNDVMKNIMILDFVPSSIQLAGMIYQMMTYPNIVQGILVSQFVITLIGRNFIYCNAANVLAVRSKMIAYAWYETDWTEMPPDVKKNILICITRSQRPLYIGIGNFQNISLETFLVIMKGTYSYVMLLTTI</sequence>
<evidence type="ECO:0000256" key="3">
    <source>
        <dbReference type="ARBA" id="ARBA00022606"/>
    </source>
</evidence>
<keyword evidence="5 10" id="KW-0552">Olfaction</keyword>
<dbReference type="GO" id="GO:0005886">
    <property type="term" value="C:plasma membrane"/>
    <property type="evidence" value="ECO:0007669"/>
    <property type="project" value="UniProtKB-SubCell"/>
</dbReference>
<comment type="similarity">
    <text evidence="10">Belongs to the insect chemoreceptor superfamily. Heteromeric odorant receptor channel (TC 1.A.69) family.</text>
</comment>
<comment type="subcellular location">
    <subcellularLocation>
        <location evidence="1 10">Cell membrane</location>
        <topology evidence="1 10">Multi-pass membrane protein</topology>
    </subcellularLocation>
</comment>
<dbReference type="PANTHER" id="PTHR21137">
    <property type="entry name" value="ODORANT RECEPTOR"/>
    <property type="match status" value="1"/>
</dbReference>
<evidence type="ECO:0000256" key="4">
    <source>
        <dbReference type="ARBA" id="ARBA00022692"/>
    </source>
</evidence>
<keyword evidence="7 10" id="KW-0472">Membrane</keyword>
<keyword evidence="4 10" id="KW-0812">Transmembrane</keyword>
<evidence type="ECO:0000256" key="5">
    <source>
        <dbReference type="ARBA" id="ARBA00022725"/>
    </source>
</evidence>
<evidence type="ECO:0000313" key="11">
    <source>
        <dbReference type="EMBL" id="QXE93215.1"/>
    </source>
</evidence>